<dbReference type="Proteomes" id="UP000230423">
    <property type="component" value="Unassembled WGS sequence"/>
</dbReference>
<sequence>MILRALKCPSGTTINALISGEDKCHFAGYKVRDSIRDFISVKQNYENASWVHNREAAYLQRSQIQLNASNPFYVDAIGRSYQRSLSRLEKVMDQMKSAMNDIFFKDVYMEFTTDNVLPFYDELKQRLASVAAIDAQQTYKARPWFRR</sequence>
<dbReference type="EMBL" id="KZ345613">
    <property type="protein sequence ID" value="PIO72706.1"/>
    <property type="molecule type" value="Genomic_DNA"/>
</dbReference>
<name>A0A2G9URC1_TELCI</name>
<evidence type="ECO:0000313" key="1">
    <source>
        <dbReference type="EMBL" id="PIO72706.1"/>
    </source>
</evidence>
<gene>
    <name evidence="1" type="ORF">TELCIR_05346</name>
</gene>
<protein>
    <submittedName>
        <fullName evidence="1">Uncharacterized protein</fullName>
    </submittedName>
</protein>
<reference evidence="1 2" key="1">
    <citation type="submission" date="2015-09" db="EMBL/GenBank/DDBJ databases">
        <title>Draft genome of the parasitic nematode Teladorsagia circumcincta isolate WARC Sus (inbred).</title>
        <authorList>
            <person name="Mitreva M."/>
        </authorList>
    </citation>
    <scope>NUCLEOTIDE SEQUENCE [LARGE SCALE GENOMIC DNA]</scope>
    <source>
        <strain evidence="1 2">S</strain>
    </source>
</reference>
<dbReference type="InterPro" id="IPR038901">
    <property type="entry name" value="HEXDC-like"/>
</dbReference>
<dbReference type="OrthoDB" id="5835159at2759"/>
<dbReference type="AlphaFoldDB" id="A0A2G9URC1"/>
<accession>A0A2G9URC1</accession>
<evidence type="ECO:0000313" key="2">
    <source>
        <dbReference type="Proteomes" id="UP000230423"/>
    </source>
</evidence>
<dbReference type="PANTHER" id="PTHR21040">
    <property type="entry name" value="BCDNA.GH04120"/>
    <property type="match status" value="1"/>
</dbReference>
<dbReference type="PANTHER" id="PTHR21040:SF8">
    <property type="entry name" value="BCDNA.GH04120"/>
    <property type="match status" value="1"/>
</dbReference>
<keyword evidence="2" id="KW-1185">Reference proteome</keyword>
<proteinExistence type="predicted"/>
<organism evidence="1 2">
    <name type="scientific">Teladorsagia circumcincta</name>
    <name type="common">Brown stomach worm</name>
    <name type="synonym">Ostertagia circumcincta</name>
    <dbReference type="NCBI Taxonomy" id="45464"/>
    <lineage>
        <taxon>Eukaryota</taxon>
        <taxon>Metazoa</taxon>
        <taxon>Ecdysozoa</taxon>
        <taxon>Nematoda</taxon>
        <taxon>Chromadorea</taxon>
        <taxon>Rhabditida</taxon>
        <taxon>Rhabditina</taxon>
        <taxon>Rhabditomorpha</taxon>
        <taxon>Strongyloidea</taxon>
        <taxon>Trichostrongylidae</taxon>
        <taxon>Teladorsagia</taxon>
    </lineage>
</organism>
<dbReference type="GO" id="GO:0015929">
    <property type="term" value="F:hexosaminidase activity"/>
    <property type="evidence" value="ECO:0007669"/>
    <property type="project" value="InterPro"/>
</dbReference>